<evidence type="ECO:0008006" key="3">
    <source>
        <dbReference type="Google" id="ProtNLM"/>
    </source>
</evidence>
<protein>
    <recommendedName>
        <fullName evidence="3">Helix-turn-helix domain-containing protein</fullName>
    </recommendedName>
</protein>
<reference evidence="1 2" key="1">
    <citation type="submission" date="2017-09" db="EMBL/GenBank/DDBJ databases">
        <title>Large-scale bioinformatics analysis of Bacillus genomes uncovers conserved roles of natural products in bacterial physiology.</title>
        <authorList>
            <consortium name="Agbiome Team Llc"/>
            <person name="Bleich R.M."/>
            <person name="Grubbs K.J."/>
            <person name="Santa Maria K.C."/>
            <person name="Allen S.E."/>
            <person name="Farag S."/>
            <person name="Shank E.A."/>
            <person name="Bowers A."/>
        </authorList>
    </citation>
    <scope>NUCLEOTIDE SEQUENCE [LARGE SCALE GENOMIC DNA]</scope>
    <source>
        <strain evidence="1 2">AFS065400</strain>
    </source>
</reference>
<sequence>MIVYLPNEIFKDFSSHFTNASKFGFAYSYYTYINFLYKYCLHFDDNNEFVSQRRIKEFLGYNPDNKTVNSIIKDNGILDSIGYTKSTSEYPVRAIFDEEGNLFDFETASDIRKNIPNKNIISYRGIKVKSPLLAHTRYEEGVLDGTFYQVEYTHSVDFEVFKSIVQDKELGCVGFLIYGFIKYQNGIRKGYMQSTYDYMTGVLKMSRRTIRKYTSLLETKGYLAVKRETIADSSRHCPNIYLVIK</sequence>
<organism evidence="1 2">
    <name type="scientific">Bacillus thuringiensis</name>
    <dbReference type="NCBI Taxonomy" id="1428"/>
    <lineage>
        <taxon>Bacteria</taxon>
        <taxon>Bacillati</taxon>
        <taxon>Bacillota</taxon>
        <taxon>Bacilli</taxon>
        <taxon>Bacillales</taxon>
        <taxon>Bacillaceae</taxon>
        <taxon>Bacillus</taxon>
        <taxon>Bacillus cereus group</taxon>
    </lineage>
</organism>
<dbReference type="RefSeq" id="WP_098392921.1">
    <property type="nucleotide sequence ID" value="NZ_NVCO01000007.1"/>
</dbReference>
<accession>A0A9X7ARW4</accession>
<gene>
    <name evidence="1" type="ORF">COK72_01745</name>
</gene>
<dbReference type="Proteomes" id="UP000226106">
    <property type="component" value="Unassembled WGS sequence"/>
</dbReference>
<comment type="caution">
    <text evidence="1">The sequence shown here is derived from an EMBL/GenBank/DDBJ whole genome shotgun (WGS) entry which is preliminary data.</text>
</comment>
<proteinExistence type="predicted"/>
<dbReference type="AlphaFoldDB" id="A0A9X7ARW4"/>
<evidence type="ECO:0000313" key="2">
    <source>
        <dbReference type="Proteomes" id="UP000226106"/>
    </source>
</evidence>
<dbReference type="EMBL" id="NVCO01000007">
    <property type="protein sequence ID" value="PFT50750.1"/>
    <property type="molecule type" value="Genomic_DNA"/>
</dbReference>
<evidence type="ECO:0000313" key="1">
    <source>
        <dbReference type="EMBL" id="PFT50750.1"/>
    </source>
</evidence>
<name>A0A9X7ARW4_BACTU</name>